<evidence type="ECO:0000313" key="1">
    <source>
        <dbReference type="EMBL" id="ABM80218.1"/>
    </source>
</evidence>
<protein>
    <submittedName>
        <fullName evidence="1">Uncharacterized protein</fullName>
    </submittedName>
</protein>
<dbReference type="EnsemblBacteria" id="ABM80218">
    <property type="protein sequence ID" value="ABM80218"/>
    <property type="gene ID" value="Hbut_0346"/>
</dbReference>
<dbReference type="HOGENOM" id="CLU_1465072_0_0_2"/>
<dbReference type="Proteomes" id="UP000002593">
    <property type="component" value="Chromosome"/>
</dbReference>
<dbReference type="EMBL" id="CP000493">
    <property type="protein sequence ID" value="ABM80218.1"/>
    <property type="molecule type" value="Genomic_DNA"/>
</dbReference>
<keyword evidence="2" id="KW-1185">Reference proteome</keyword>
<accession>A2BJQ6</accession>
<proteinExistence type="predicted"/>
<gene>
    <name evidence="1" type="ordered locus">Hbut_0346</name>
</gene>
<sequence length="184" mass="20865">MLRSYHVSYRSAIRSKRAKLGSVFATATSLETASQILYEALLGSLTVYWRERLSHEASPHNVLDIGWLLHNLHQYVGVVGLVNLFHNTVLWINNHSRDLYDSLSSLKHGANSKYRHIVLYTSGHEGELNPIHVLPRPERYDEGCGSLEEQASRDLRVKYVVLSHDPYTPTNIVYHDCLLAGANT</sequence>
<dbReference type="AlphaFoldDB" id="A2BJQ6"/>
<name>A2BJQ6_HYPBU</name>
<organism evidence="1 2">
    <name type="scientific">Hyperthermus butylicus (strain DSM 5456 / JCM 9403 / PLM1-5)</name>
    <dbReference type="NCBI Taxonomy" id="415426"/>
    <lineage>
        <taxon>Archaea</taxon>
        <taxon>Thermoproteota</taxon>
        <taxon>Thermoprotei</taxon>
        <taxon>Desulfurococcales</taxon>
        <taxon>Pyrodictiaceae</taxon>
        <taxon>Hyperthermus</taxon>
    </lineage>
</organism>
<reference evidence="1 2" key="1">
    <citation type="journal article" date="2007" name="Archaea">
        <title>The genome of Hyperthermus butylicus: a sulfur-reducing, peptide fermenting, neutrophilic Crenarchaeote growing up to 108 degrees C.</title>
        <authorList>
            <person name="Brugger K."/>
            <person name="Chen L."/>
            <person name="Stark M."/>
            <person name="Zibat A."/>
            <person name="Redder P."/>
            <person name="Ruepp A."/>
            <person name="Awayez M."/>
            <person name="She Q."/>
            <person name="Garrett R.A."/>
            <person name="Klenk H.P."/>
        </authorList>
    </citation>
    <scope>NUCLEOTIDE SEQUENCE [LARGE SCALE GENOMIC DNA]</scope>
    <source>
        <strain evidence="2">DSM 5456 / JCM 9403 / PLM1-5</strain>
    </source>
</reference>
<evidence type="ECO:0000313" key="2">
    <source>
        <dbReference type="Proteomes" id="UP000002593"/>
    </source>
</evidence>
<dbReference type="KEGG" id="hbu:Hbut_0346"/>